<keyword evidence="2 4" id="KW-0238">DNA-binding</keyword>
<dbReference type="Proteomes" id="UP000675409">
    <property type="component" value="Unassembled WGS sequence"/>
</dbReference>
<evidence type="ECO:0000313" key="6">
    <source>
        <dbReference type="EMBL" id="MBL0888629.1"/>
    </source>
</evidence>
<dbReference type="Pfam" id="PF00440">
    <property type="entry name" value="TetR_N"/>
    <property type="match status" value="1"/>
</dbReference>
<dbReference type="InterPro" id="IPR036271">
    <property type="entry name" value="Tet_transcr_reg_TetR-rel_C_sf"/>
</dbReference>
<accession>A0ABS1LQZ4</accession>
<gene>
    <name evidence="6" type="ORF">HGK34_20505</name>
</gene>
<dbReference type="InterPro" id="IPR001647">
    <property type="entry name" value="HTH_TetR"/>
</dbReference>
<evidence type="ECO:0000259" key="5">
    <source>
        <dbReference type="PROSITE" id="PS50977"/>
    </source>
</evidence>
<keyword evidence="7" id="KW-1185">Reference proteome</keyword>
<dbReference type="Gene3D" id="1.10.10.60">
    <property type="entry name" value="Homeodomain-like"/>
    <property type="match status" value="1"/>
</dbReference>
<evidence type="ECO:0000256" key="3">
    <source>
        <dbReference type="ARBA" id="ARBA00023163"/>
    </source>
</evidence>
<comment type="caution">
    <text evidence="6">The sequence shown here is derived from an EMBL/GenBank/DDBJ whole genome shotgun (WGS) entry which is preliminary data.</text>
</comment>
<dbReference type="SUPFAM" id="SSF46689">
    <property type="entry name" value="Homeodomain-like"/>
    <property type="match status" value="1"/>
</dbReference>
<keyword evidence="1" id="KW-0805">Transcription regulation</keyword>
<reference evidence="6 7" key="1">
    <citation type="journal article" date="2021" name="Arch. Microbiol.">
        <title>Myceligenerans indicum sp. nov., an actinobacterium isolated from mangrove sediment of Sundarbans, India.</title>
        <authorList>
            <person name="Asha K."/>
            <person name="Bhadury P."/>
        </authorList>
    </citation>
    <scope>NUCLEOTIDE SEQUENCE [LARGE SCALE GENOMIC DNA]</scope>
    <source>
        <strain evidence="6 7">I2</strain>
    </source>
</reference>
<keyword evidence="3" id="KW-0804">Transcription</keyword>
<proteinExistence type="predicted"/>
<sequence length="182" mass="19591">MGRASQAQAQENRQRVIETASRLFRESGTEVSVADLMKAAGLTHGGFYKQFTSKGALIAEAAAHAFDEQTRLRAAVLEQHPGHRDDAQREVIDAYLSPEHRDRAADGCPIAGLAVDVARGHGSPEARQVFAEQVEATAEWLATKDDDGLTRLATMVGALILARATKDAPISENFLTAARKAL</sequence>
<dbReference type="PROSITE" id="PS50977">
    <property type="entry name" value="HTH_TETR_2"/>
    <property type="match status" value="1"/>
</dbReference>
<name>A0ABS1LQZ4_9MICO</name>
<feature type="DNA-binding region" description="H-T-H motif" evidence="4">
    <location>
        <begin position="32"/>
        <end position="51"/>
    </location>
</feature>
<dbReference type="PANTHER" id="PTHR47506:SF7">
    <property type="entry name" value="TRANSCRIPTIONAL REGULATORY PROTEIN"/>
    <property type="match status" value="1"/>
</dbReference>
<evidence type="ECO:0000256" key="2">
    <source>
        <dbReference type="ARBA" id="ARBA00023125"/>
    </source>
</evidence>
<dbReference type="Gene3D" id="1.10.357.10">
    <property type="entry name" value="Tetracycline Repressor, domain 2"/>
    <property type="match status" value="1"/>
</dbReference>
<dbReference type="InterPro" id="IPR009057">
    <property type="entry name" value="Homeodomain-like_sf"/>
</dbReference>
<dbReference type="PANTHER" id="PTHR47506">
    <property type="entry name" value="TRANSCRIPTIONAL REGULATORY PROTEIN"/>
    <property type="match status" value="1"/>
</dbReference>
<dbReference type="RefSeq" id="WP_201850943.1">
    <property type="nucleotide sequence ID" value="NZ_JABBYC010000068.1"/>
</dbReference>
<evidence type="ECO:0000256" key="1">
    <source>
        <dbReference type="ARBA" id="ARBA00023015"/>
    </source>
</evidence>
<evidence type="ECO:0000256" key="4">
    <source>
        <dbReference type="PROSITE-ProRule" id="PRU00335"/>
    </source>
</evidence>
<dbReference type="SUPFAM" id="SSF48498">
    <property type="entry name" value="Tetracyclin repressor-like, C-terminal domain"/>
    <property type="match status" value="1"/>
</dbReference>
<organism evidence="6 7">
    <name type="scientific">Myceligenerans indicum</name>
    <dbReference type="NCBI Taxonomy" id="2593663"/>
    <lineage>
        <taxon>Bacteria</taxon>
        <taxon>Bacillati</taxon>
        <taxon>Actinomycetota</taxon>
        <taxon>Actinomycetes</taxon>
        <taxon>Micrococcales</taxon>
        <taxon>Promicromonosporaceae</taxon>
        <taxon>Myceligenerans</taxon>
    </lineage>
</organism>
<dbReference type="PRINTS" id="PR00455">
    <property type="entry name" value="HTHTETR"/>
</dbReference>
<protein>
    <submittedName>
        <fullName evidence="6">TetR family transcriptional regulator</fullName>
    </submittedName>
</protein>
<feature type="domain" description="HTH tetR-type" evidence="5">
    <location>
        <begin position="10"/>
        <end position="69"/>
    </location>
</feature>
<dbReference type="EMBL" id="JABBYC010000068">
    <property type="protein sequence ID" value="MBL0888629.1"/>
    <property type="molecule type" value="Genomic_DNA"/>
</dbReference>
<evidence type="ECO:0000313" key="7">
    <source>
        <dbReference type="Proteomes" id="UP000675409"/>
    </source>
</evidence>